<evidence type="ECO:0000313" key="2">
    <source>
        <dbReference type="EMBL" id="DAF53804.1"/>
    </source>
</evidence>
<sequence length="48" mass="5868">MSCCPSKKSFFPFVWIYNFFFILHFHSSNFLFVIIFKINSPFMALLYF</sequence>
<name>A0A8S5SRZ6_9CAUD</name>
<evidence type="ECO:0000256" key="1">
    <source>
        <dbReference type="SAM" id="Phobius"/>
    </source>
</evidence>
<protein>
    <submittedName>
        <fullName evidence="2">Uncharacterized protein</fullName>
    </submittedName>
</protein>
<reference evidence="2" key="1">
    <citation type="journal article" date="2021" name="Proc. Natl. Acad. Sci. U.S.A.">
        <title>A Catalog of Tens of Thousands of Viruses from Human Metagenomes Reveals Hidden Associations with Chronic Diseases.</title>
        <authorList>
            <person name="Tisza M.J."/>
            <person name="Buck C.B."/>
        </authorList>
    </citation>
    <scope>NUCLEOTIDE SEQUENCE</scope>
    <source>
        <strain evidence="2">CtZ2t4</strain>
    </source>
</reference>
<organism evidence="2">
    <name type="scientific">Myoviridae sp. ctZ2t4</name>
    <dbReference type="NCBI Taxonomy" id="2827693"/>
    <lineage>
        <taxon>Viruses</taxon>
        <taxon>Duplodnaviria</taxon>
        <taxon>Heunggongvirae</taxon>
        <taxon>Uroviricota</taxon>
        <taxon>Caudoviricetes</taxon>
    </lineage>
</organism>
<dbReference type="EMBL" id="BK032664">
    <property type="protein sequence ID" value="DAF53804.1"/>
    <property type="molecule type" value="Genomic_DNA"/>
</dbReference>
<keyword evidence="1" id="KW-0472">Membrane</keyword>
<keyword evidence="1" id="KW-0812">Transmembrane</keyword>
<proteinExistence type="predicted"/>
<feature type="transmembrane region" description="Helical" evidence="1">
    <location>
        <begin position="15"/>
        <end position="36"/>
    </location>
</feature>
<keyword evidence="1" id="KW-1133">Transmembrane helix</keyword>
<accession>A0A8S5SRZ6</accession>